<gene>
    <name evidence="1" type="ORF">Lrub_1039</name>
</gene>
<dbReference type="PATRIC" id="fig|458.5.peg.1076"/>
<organism evidence="1 2">
    <name type="scientific">Legionella rubrilucens</name>
    <dbReference type="NCBI Taxonomy" id="458"/>
    <lineage>
        <taxon>Bacteria</taxon>
        <taxon>Pseudomonadati</taxon>
        <taxon>Pseudomonadota</taxon>
        <taxon>Gammaproteobacteria</taxon>
        <taxon>Legionellales</taxon>
        <taxon>Legionellaceae</taxon>
        <taxon>Legionella</taxon>
    </lineage>
</organism>
<evidence type="ECO:0000313" key="1">
    <source>
        <dbReference type="EMBL" id="KTD48688.1"/>
    </source>
</evidence>
<evidence type="ECO:0000313" key="2">
    <source>
        <dbReference type="Proteomes" id="UP000054608"/>
    </source>
</evidence>
<evidence type="ECO:0008006" key="3">
    <source>
        <dbReference type="Google" id="ProtNLM"/>
    </source>
</evidence>
<proteinExistence type="predicted"/>
<keyword evidence="2" id="KW-1185">Reference proteome</keyword>
<sequence>MPPRLHPLFPTLDEVQNHPDLAYSDHLPIVTQVPLGKNKKPLVMISLNILGTSACSGIHATNSNEDTAKRHQRIITGLANGIKKHQAEVLFLQEAGESVIEDLRAALGDDWEIKAEFNTGLVTCYSKKRFEEQSTRLDRKARIRSVTVKDKDNKGLTIDFHNTWGIYSAFPDGHEKLYGALLTNTASEVSIILGDTNSRLAPLDDTPRNIMTGVIPNELNQHYGLPPDAQSGDHPDGGFYRDATGIHQLETQGLDFKSGNAVVDSRSVKEINPHLEFRMIMCLDDSYKVSREINDETIFDYEQGLRKQLKKPDILVRMAADTFNHKAIAIRFPQYTVGQQSLPSKDFTFIKTQLPDCQFQTIDEQGRRFDCVFVPLAEANTLHAAIEAIPPQTQIQKVEVLQAISRRIAELGQWHQHILLDPSAKIESLNALHAKIKEADLTSLDDIRGIIEQWEKEESTLEINGKKVNNGALMSMHRNRFFKIHHTDTSTKSADLLQRIKK</sequence>
<dbReference type="EMBL" id="LNYT01000007">
    <property type="protein sequence ID" value="KTD48688.1"/>
    <property type="molecule type" value="Genomic_DNA"/>
</dbReference>
<dbReference type="OrthoDB" id="5650468at2"/>
<comment type="caution">
    <text evidence="1">The sequence shown here is derived from an EMBL/GenBank/DDBJ whole genome shotgun (WGS) entry which is preliminary data.</text>
</comment>
<dbReference type="InterPro" id="IPR036691">
    <property type="entry name" value="Endo/exonu/phosph_ase_sf"/>
</dbReference>
<accession>A0A0W0XWF0</accession>
<dbReference type="Proteomes" id="UP000054608">
    <property type="component" value="Unassembled WGS sequence"/>
</dbReference>
<dbReference type="RefSeq" id="WP_058531131.1">
    <property type="nucleotide sequence ID" value="NZ_CAAAIN010000001.1"/>
</dbReference>
<dbReference type="AlphaFoldDB" id="A0A0W0XWF0"/>
<name>A0A0W0XWF0_9GAMM</name>
<reference evidence="1 2" key="1">
    <citation type="submission" date="2015-11" db="EMBL/GenBank/DDBJ databases">
        <title>Genomic analysis of 38 Legionella species identifies large and diverse effector repertoires.</title>
        <authorList>
            <person name="Burstein D."/>
            <person name="Amaro F."/>
            <person name="Zusman T."/>
            <person name="Lifshitz Z."/>
            <person name="Cohen O."/>
            <person name="Gilbert J.A."/>
            <person name="Pupko T."/>
            <person name="Shuman H.A."/>
            <person name="Segal G."/>
        </authorList>
    </citation>
    <scope>NUCLEOTIDE SEQUENCE [LARGE SCALE GENOMIC DNA]</scope>
    <source>
        <strain evidence="1 2">WA-270A-C2</strain>
    </source>
</reference>
<dbReference type="Gene3D" id="3.60.10.10">
    <property type="entry name" value="Endonuclease/exonuclease/phosphatase"/>
    <property type="match status" value="1"/>
</dbReference>
<dbReference type="SUPFAM" id="SSF56219">
    <property type="entry name" value="DNase I-like"/>
    <property type="match status" value="1"/>
</dbReference>
<protein>
    <recommendedName>
        <fullName evidence="3">Endonuclease/Exonuclease/phosphatase family protein</fullName>
    </recommendedName>
</protein>